<feature type="region of interest" description="Disordered" evidence="1">
    <location>
        <begin position="1"/>
        <end position="69"/>
    </location>
</feature>
<dbReference type="STRING" id="37992.A0A4Z0YIU2"/>
<dbReference type="EMBL" id="SKBN01000306">
    <property type="protein sequence ID" value="TGJ79215.1"/>
    <property type="molecule type" value="Genomic_DNA"/>
</dbReference>
<dbReference type="OrthoDB" id="3946221at2759"/>
<evidence type="ECO:0000313" key="3">
    <source>
        <dbReference type="Proteomes" id="UP000297716"/>
    </source>
</evidence>
<evidence type="ECO:0000313" key="2">
    <source>
        <dbReference type="EMBL" id="TGJ79215.1"/>
    </source>
</evidence>
<feature type="non-terminal residue" evidence="2">
    <location>
        <position position="83"/>
    </location>
</feature>
<dbReference type="AlphaFoldDB" id="A0A4Z0YIU2"/>
<sequence length="83" mass="9376">MADADYFLDLSSPDPLADDAPSSIRPATRRITKSQQDLTSFSILQSSPRRQSRALSPRKRTFQLDVGDERSPQRIRVTVEAEE</sequence>
<comment type="caution">
    <text evidence="2">The sequence shown here is derived from an EMBL/GenBank/DDBJ whole genome shotgun (WGS) entry which is preliminary data.</text>
</comment>
<feature type="compositionally biased region" description="Polar residues" evidence="1">
    <location>
        <begin position="33"/>
        <end position="49"/>
    </location>
</feature>
<gene>
    <name evidence="2" type="ORF">E0Z10_g9545</name>
</gene>
<name>A0A4Z0YIU2_9PEZI</name>
<reference evidence="2 3" key="1">
    <citation type="submission" date="2019-03" db="EMBL/GenBank/DDBJ databases">
        <title>Draft genome sequence of Xylaria hypoxylon DSM 108379, a ubiquitous saprotrophic-parasitic fungi on hardwood.</title>
        <authorList>
            <person name="Buettner E."/>
            <person name="Leonhardt S."/>
            <person name="Gebauer A.M."/>
            <person name="Liers C."/>
            <person name="Hofrichter M."/>
            <person name="Kellner H."/>
        </authorList>
    </citation>
    <scope>NUCLEOTIDE SEQUENCE [LARGE SCALE GENOMIC DNA]</scope>
    <source>
        <strain evidence="2 3">DSM 108379</strain>
    </source>
</reference>
<feature type="compositionally biased region" description="Low complexity" evidence="1">
    <location>
        <begin position="8"/>
        <end position="23"/>
    </location>
</feature>
<accession>A0A4Z0YIU2</accession>
<keyword evidence="3" id="KW-1185">Reference proteome</keyword>
<organism evidence="2 3">
    <name type="scientific">Xylaria hypoxylon</name>
    <dbReference type="NCBI Taxonomy" id="37992"/>
    <lineage>
        <taxon>Eukaryota</taxon>
        <taxon>Fungi</taxon>
        <taxon>Dikarya</taxon>
        <taxon>Ascomycota</taxon>
        <taxon>Pezizomycotina</taxon>
        <taxon>Sordariomycetes</taxon>
        <taxon>Xylariomycetidae</taxon>
        <taxon>Xylariales</taxon>
        <taxon>Xylariaceae</taxon>
        <taxon>Xylaria</taxon>
    </lineage>
</organism>
<feature type="compositionally biased region" description="Basic residues" evidence="1">
    <location>
        <begin position="50"/>
        <end position="61"/>
    </location>
</feature>
<proteinExistence type="predicted"/>
<evidence type="ECO:0000256" key="1">
    <source>
        <dbReference type="SAM" id="MobiDB-lite"/>
    </source>
</evidence>
<dbReference type="Proteomes" id="UP000297716">
    <property type="component" value="Unassembled WGS sequence"/>
</dbReference>
<protein>
    <submittedName>
        <fullName evidence="2">Uncharacterized protein</fullName>
    </submittedName>
</protein>